<feature type="transmembrane region" description="Helical" evidence="1">
    <location>
        <begin position="32"/>
        <end position="53"/>
    </location>
</feature>
<keyword evidence="1" id="KW-1133">Transmembrane helix</keyword>
<keyword evidence="1" id="KW-0472">Membrane</keyword>
<dbReference type="AlphaFoldDB" id="A0A7J7N7C2"/>
<evidence type="ECO:0000256" key="1">
    <source>
        <dbReference type="SAM" id="Phobius"/>
    </source>
</evidence>
<gene>
    <name evidence="2" type="ORF">GIB67_024995</name>
</gene>
<accession>A0A7J7N7C2</accession>
<organism evidence="2 3">
    <name type="scientific">Kingdonia uniflora</name>
    <dbReference type="NCBI Taxonomy" id="39325"/>
    <lineage>
        <taxon>Eukaryota</taxon>
        <taxon>Viridiplantae</taxon>
        <taxon>Streptophyta</taxon>
        <taxon>Embryophyta</taxon>
        <taxon>Tracheophyta</taxon>
        <taxon>Spermatophyta</taxon>
        <taxon>Magnoliopsida</taxon>
        <taxon>Ranunculales</taxon>
        <taxon>Circaeasteraceae</taxon>
        <taxon>Kingdonia</taxon>
    </lineage>
</organism>
<evidence type="ECO:0000313" key="2">
    <source>
        <dbReference type="EMBL" id="KAF6163131.1"/>
    </source>
</evidence>
<evidence type="ECO:0000313" key="3">
    <source>
        <dbReference type="Proteomes" id="UP000541444"/>
    </source>
</evidence>
<name>A0A7J7N7C2_9MAGN</name>
<proteinExistence type="predicted"/>
<dbReference type="EMBL" id="JACGCM010000999">
    <property type="protein sequence ID" value="KAF6163131.1"/>
    <property type="molecule type" value="Genomic_DNA"/>
</dbReference>
<comment type="caution">
    <text evidence="2">The sequence shown here is derived from an EMBL/GenBank/DDBJ whole genome shotgun (WGS) entry which is preliminary data.</text>
</comment>
<reference evidence="2 3" key="1">
    <citation type="journal article" date="2020" name="IScience">
        <title>Genome Sequencing of the Endangered Kingdonia uniflora (Circaeasteraceae, Ranunculales) Reveals Potential Mechanisms of Evolutionary Specialization.</title>
        <authorList>
            <person name="Sun Y."/>
            <person name="Deng T."/>
            <person name="Zhang A."/>
            <person name="Moore M.J."/>
            <person name="Landis J.B."/>
            <person name="Lin N."/>
            <person name="Zhang H."/>
            <person name="Zhang X."/>
            <person name="Huang J."/>
            <person name="Zhang X."/>
            <person name="Sun H."/>
            <person name="Wang H."/>
        </authorList>
    </citation>
    <scope>NUCLEOTIDE SEQUENCE [LARGE SCALE GENOMIC DNA]</scope>
    <source>
        <strain evidence="2">TB1705</strain>
        <tissue evidence="2">Leaf</tissue>
    </source>
</reference>
<keyword evidence="1" id="KW-0812">Transmembrane</keyword>
<sequence length="54" mass="6226">MCGYNLVVSLGFSVMGDKCCFQVFFDCIRLNYNIYSIHFFVKLPGSVLIILYFS</sequence>
<dbReference type="Proteomes" id="UP000541444">
    <property type="component" value="Unassembled WGS sequence"/>
</dbReference>
<protein>
    <submittedName>
        <fullName evidence="2">Uncharacterized protein</fullName>
    </submittedName>
</protein>
<keyword evidence="3" id="KW-1185">Reference proteome</keyword>